<feature type="non-terminal residue" evidence="3">
    <location>
        <position position="59"/>
    </location>
</feature>
<dbReference type="InterPro" id="IPR008978">
    <property type="entry name" value="HSP20-like_chaperone"/>
</dbReference>
<feature type="domain" description="SHSP" evidence="2">
    <location>
        <begin position="1"/>
        <end position="59"/>
    </location>
</feature>
<dbReference type="EMBL" id="CAJOBJ010189254">
    <property type="protein sequence ID" value="CAF4947432.1"/>
    <property type="molecule type" value="Genomic_DNA"/>
</dbReference>
<dbReference type="Gene3D" id="2.60.40.790">
    <property type="match status" value="1"/>
</dbReference>
<dbReference type="PROSITE" id="PS01031">
    <property type="entry name" value="SHSP"/>
    <property type="match status" value="1"/>
</dbReference>
<feature type="non-terminal residue" evidence="3">
    <location>
        <position position="1"/>
    </location>
</feature>
<comment type="similarity">
    <text evidence="1">Belongs to the small heat shock protein (HSP20) family.</text>
</comment>
<reference evidence="3" key="1">
    <citation type="submission" date="2021-02" db="EMBL/GenBank/DDBJ databases">
        <authorList>
            <person name="Nowell W R."/>
        </authorList>
    </citation>
    <scope>NUCLEOTIDE SEQUENCE</scope>
</reference>
<comment type="caution">
    <text evidence="3">The sequence shown here is derived from an EMBL/GenBank/DDBJ whole genome shotgun (WGS) entry which is preliminary data.</text>
</comment>
<organism evidence="3 4">
    <name type="scientific">Rotaria magnacalcarata</name>
    <dbReference type="NCBI Taxonomy" id="392030"/>
    <lineage>
        <taxon>Eukaryota</taxon>
        <taxon>Metazoa</taxon>
        <taxon>Spiralia</taxon>
        <taxon>Gnathifera</taxon>
        <taxon>Rotifera</taxon>
        <taxon>Eurotatoria</taxon>
        <taxon>Bdelloidea</taxon>
        <taxon>Philodinida</taxon>
        <taxon>Philodinidae</taxon>
        <taxon>Rotaria</taxon>
    </lineage>
</organism>
<evidence type="ECO:0000259" key="2">
    <source>
        <dbReference type="PROSITE" id="PS01031"/>
    </source>
</evidence>
<name>A0A8S3CRB9_9BILA</name>
<evidence type="ECO:0000313" key="3">
    <source>
        <dbReference type="EMBL" id="CAF4947432.1"/>
    </source>
</evidence>
<dbReference type="Proteomes" id="UP000681720">
    <property type="component" value="Unassembled WGS sequence"/>
</dbReference>
<dbReference type="AlphaFoldDB" id="A0A8S3CRB9"/>
<dbReference type="InterPro" id="IPR002068">
    <property type="entry name" value="A-crystallin/Hsp20_dom"/>
</dbReference>
<evidence type="ECO:0000256" key="1">
    <source>
        <dbReference type="PROSITE-ProRule" id="PRU00285"/>
    </source>
</evidence>
<protein>
    <recommendedName>
        <fullName evidence="2">SHSP domain-containing protein</fullName>
    </recommendedName>
</protein>
<proteinExistence type="inferred from homology"/>
<accession>A0A8S3CRB9</accession>
<evidence type="ECO:0000313" key="4">
    <source>
        <dbReference type="Proteomes" id="UP000681720"/>
    </source>
</evidence>
<sequence length="59" mass="6860">IIVEAKQEDRQPSGDYSIREIRKTYDLPEHADAFELASYVTPNNMLVMEVPVNNPRIER</sequence>
<gene>
    <name evidence="3" type="ORF">GIL414_LOCUS54135</name>
</gene>
<dbReference type="CDD" id="cd06526">
    <property type="entry name" value="metazoan_ACD"/>
    <property type="match status" value="1"/>
</dbReference>